<feature type="repeat" description="WD" evidence="1">
    <location>
        <begin position="1278"/>
        <end position="1308"/>
    </location>
</feature>
<feature type="region of interest" description="Disordered" evidence="2">
    <location>
        <begin position="1"/>
        <end position="27"/>
    </location>
</feature>
<dbReference type="PANTHER" id="PTHR19879">
    <property type="entry name" value="TRANSCRIPTION INITIATION FACTOR TFIID"/>
    <property type="match status" value="1"/>
</dbReference>
<dbReference type="Pfam" id="PF00400">
    <property type="entry name" value="WD40"/>
    <property type="match status" value="5"/>
</dbReference>
<evidence type="ECO:0000259" key="3">
    <source>
        <dbReference type="Pfam" id="PF20703"/>
    </source>
</evidence>
<evidence type="ECO:0000313" key="4">
    <source>
        <dbReference type="EMBL" id="MCD5310734.1"/>
    </source>
</evidence>
<accession>A0A9X1SSM3</accession>
<name>A0A9X1SSM3_9ACTN</name>
<dbReference type="InterPro" id="IPR027417">
    <property type="entry name" value="P-loop_NTPase"/>
</dbReference>
<dbReference type="InterPro" id="IPR011047">
    <property type="entry name" value="Quinoprotein_ADH-like_sf"/>
</dbReference>
<comment type="caution">
    <text evidence="4">The sequence shown here is derived from an EMBL/GenBank/DDBJ whole genome shotgun (WGS) entry which is preliminary data.</text>
</comment>
<keyword evidence="5" id="KW-1185">Reference proteome</keyword>
<proteinExistence type="predicted"/>
<dbReference type="PROSITE" id="PS50082">
    <property type="entry name" value="WD_REPEATS_2"/>
    <property type="match status" value="4"/>
</dbReference>
<dbReference type="Gene3D" id="2.130.10.10">
    <property type="entry name" value="YVTN repeat-like/Quinoprotein amine dehydrogenase"/>
    <property type="match status" value="4"/>
</dbReference>
<evidence type="ECO:0000313" key="5">
    <source>
        <dbReference type="Proteomes" id="UP001138997"/>
    </source>
</evidence>
<feature type="repeat" description="WD" evidence="1">
    <location>
        <begin position="784"/>
        <end position="815"/>
    </location>
</feature>
<keyword evidence="1" id="KW-0853">WD repeat</keyword>
<dbReference type="InterPro" id="IPR001680">
    <property type="entry name" value="WD40_rpt"/>
</dbReference>
<dbReference type="PANTHER" id="PTHR19879:SF9">
    <property type="entry name" value="TRANSCRIPTION INITIATION FACTOR TFIID SUBUNIT 5"/>
    <property type="match status" value="1"/>
</dbReference>
<protein>
    <recommendedName>
        <fullName evidence="3">Novel STAND NTPase 1 domain-containing protein</fullName>
    </recommendedName>
</protein>
<reference evidence="4" key="1">
    <citation type="submission" date="2021-11" db="EMBL/GenBank/DDBJ databases">
        <title>Streptomyces corallinus and Kineosporia corallina sp. nov., two new coral-derived marine actinobacteria.</title>
        <authorList>
            <person name="Buangrab K."/>
            <person name="Sutthacheep M."/>
            <person name="Yeemin T."/>
            <person name="Harunari E."/>
            <person name="Igarashi Y."/>
            <person name="Sripreechasak P."/>
            <person name="Kanchanasin P."/>
            <person name="Tanasupawat S."/>
            <person name="Phongsopitanun W."/>
        </authorList>
    </citation>
    <scope>NUCLEOTIDE SEQUENCE</scope>
    <source>
        <strain evidence="4">JCM 31032</strain>
    </source>
</reference>
<feature type="repeat" description="WD" evidence="1">
    <location>
        <begin position="1352"/>
        <end position="1393"/>
    </location>
</feature>
<gene>
    <name evidence="4" type="ORF">LR394_07500</name>
</gene>
<dbReference type="CDD" id="cd00200">
    <property type="entry name" value="WD40"/>
    <property type="match status" value="1"/>
</dbReference>
<dbReference type="EMBL" id="JAJOMB010000003">
    <property type="protein sequence ID" value="MCD5310734.1"/>
    <property type="molecule type" value="Genomic_DNA"/>
</dbReference>
<dbReference type="SMART" id="SM00320">
    <property type="entry name" value="WD40"/>
    <property type="match status" value="9"/>
</dbReference>
<evidence type="ECO:0000256" key="2">
    <source>
        <dbReference type="SAM" id="MobiDB-lite"/>
    </source>
</evidence>
<sequence length="1420" mass="151783">MSQETDPLEGLSLLGDGRPQNRKDAARGGIQRWMQRAGDTSRAAGPWALVAGLTASSIAPLVGSAVGGDYAGLFRGISDLGSGFLPDAVSMAASRLKDDPSEEEWCSAIAQTLAGQLEHSQALQSEVAALLQSLGAIEATVQAAGESSTALARDVLLAVCGLGGDVERLRDDIVRALSRVTDELAVRGAQQRQENDRAHEQLVTMTGLFADLVGTLRRGDTTWNGAFVRPGIDVCPYPGLNSFEARDADFFTGRAGVVNELVGRITQAAHAPRGPLLLVGVSGVGKSSLLRAGVVPALRREESQRAGVGQWQVVVMTPTGRTDEVRTVGASAPRAVRPLVELAGRVGAASGIDTVLGNPEHFGAFTAATPGNLLIVVDQFEQVFDTATVSEEHRREFVTALVSAAPAVVLISVRADFYERCVRMEQLAGYLPGEQVVLGPMSPENLRQAVLHPAGRVGVRVEPALVELLLADLGVGGAGTYDPGSLPLLAHALKTTWQRRDGGDLTVDAYRAGGGISGAVTQEAEEVYADLNSDEQQELRRLLLRGVVVTGHEVTRRSVPRPEATGRWLDAMVERRLMTADQGSVQISHEALLWAWPRLAGWVAAERENLQLQQQLTEAVRYWQANAHDPGALYRGARLAAIQDWAADRDDLTPEQRQFIDASLKAAQQELLTEQSRTRRLRRLAASLVVLLIVAVGAGGYAYSQTQAAREQTALAQSQRSVAQSQRYAAQSLQAAATNPRQAKLLALRGWAEAQTPEARGALFSSHMLDSAGVLATGTVQKQVSLSPDGRWTATGGQDGAVRLWDNRTHTMVRELGKLSSSIWQMGFSPDGTMLSAGAGDKVQIWNVATGEPKRSFPGNFHTAWASDSAIILMTVDNERSEIGTWNVRDGHRQKRYVTLEPGRIAMEMAFSRENGLLALATRKGEDGPFVVKLIDVKAGKNIADLPPVRSALLPVLAFSPQGQLAFGLGDSAEVSFWDGRTGQAEGKVATAKVAVPGISSLVYSASGRNVLIAGGGVVRVWNVSQGDWAGTAFFGSAEHRGTGVVFDLAKSTDGSLVAATGANNTMLMRWSSEWVRPLESALIGLSADRQGFVVGDGDGAFWRQDRPGRLARKLGQGHGPIWEVARSPDGSIAAGSDAGEIIILDPDEKHRVTLNVGKDRQVNGLRFSDAGKLLFAGSGPTLDNTMTRKSIDPRLQVWDLTTLKPLADHVYPDQTTLSMSLSSNGQHLAVLLTSTSDDKRKPQDQILLYRTADLRNSDAEPYRTIQPPEDQGAKRAALSPDGRALAVGGNDGQIRLFDTSTGVTKKTFGRHPNGIRALSFSPDGATIATATMIDHVIRLWSTGTGALDAELIGHEDSLNRVEFAPDGKTLYSSGVDGTVGVWKVDPATAVRAICADLSGDHAEEDWRLLGLRVAESPCR</sequence>
<dbReference type="InterPro" id="IPR015943">
    <property type="entry name" value="WD40/YVTN_repeat-like_dom_sf"/>
</dbReference>
<dbReference type="RefSeq" id="WP_231439878.1">
    <property type="nucleotide sequence ID" value="NZ_JAJOMB010000003.1"/>
</dbReference>
<dbReference type="SUPFAM" id="SSF52540">
    <property type="entry name" value="P-loop containing nucleoside triphosphate hydrolases"/>
    <property type="match status" value="1"/>
</dbReference>
<dbReference type="Proteomes" id="UP001138997">
    <property type="component" value="Unassembled WGS sequence"/>
</dbReference>
<dbReference type="PROSITE" id="PS50294">
    <property type="entry name" value="WD_REPEATS_REGION"/>
    <property type="match status" value="1"/>
</dbReference>
<feature type="domain" description="Novel STAND NTPase 1" evidence="3">
    <location>
        <begin position="236"/>
        <end position="630"/>
    </location>
</feature>
<dbReference type="Pfam" id="PF20703">
    <property type="entry name" value="nSTAND1"/>
    <property type="match status" value="1"/>
</dbReference>
<dbReference type="SUPFAM" id="SSF50998">
    <property type="entry name" value="Quinoprotein alcohol dehydrogenase-like"/>
    <property type="match status" value="2"/>
</dbReference>
<organism evidence="4 5">
    <name type="scientific">Kineosporia babensis</name>
    <dbReference type="NCBI Taxonomy" id="499548"/>
    <lineage>
        <taxon>Bacteria</taxon>
        <taxon>Bacillati</taxon>
        <taxon>Actinomycetota</taxon>
        <taxon>Actinomycetes</taxon>
        <taxon>Kineosporiales</taxon>
        <taxon>Kineosporiaceae</taxon>
        <taxon>Kineosporia</taxon>
    </lineage>
</organism>
<dbReference type="InterPro" id="IPR049052">
    <property type="entry name" value="nSTAND1"/>
</dbReference>
<evidence type="ECO:0000256" key="1">
    <source>
        <dbReference type="PROSITE-ProRule" id="PRU00221"/>
    </source>
</evidence>
<feature type="repeat" description="WD" evidence="1">
    <location>
        <begin position="1309"/>
        <end position="1351"/>
    </location>
</feature>